<feature type="non-terminal residue" evidence="20">
    <location>
        <position position="1"/>
    </location>
</feature>
<dbReference type="InterPro" id="IPR050122">
    <property type="entry name" value="RTK"/>
</dbReference>
<sequence length="329" mass="37113">YDSLGKPINWEVPKRCLTIGKVIGKGHFGKVHRAVMKTKSGNRIVAVKMLKDNVDAVHMKDFLAELELMKSLAPHPNIVCLLGCCTKGDSSYIIVEYCSLGNLLDFLRKSQGNRIYSNLAGGSLTLTCRDLLSFMWQTARGMSYLASLKLVHRDLAARNILMDKGNVCKIADFGLARDIYQENQYLKTTEGELPLRWMAYESIFKGITTIESDVWSFGVLMWEVVTLGANPYPGMTREQLISNLHLGYRMPRPDYCSEELYAVIWECWQLDPTVRPTFSMLCRTLNRMLSAEKILIDLSTFDSEYVNSTNKDDGEKSPTTPLVSPNPTA</sequence>
<feature type="binding site" evidence="15">
    <location>
        <position position="158"/>
    </location>
    <ligand>
        <name>ATP</name>
        <dbReference type="ChEBI" id="CHEBI:30616"/>
    </ligand>
</feature>
<evidence type="ECO:0000256" key="17">
    <source>
        <dbReference type="PROSITE-ProRule" id="PRU10141"/>
    </source>
</evidence>
<feature type="region of interest" description="Disordered" evidence="18">
    <location>
        <begin position="307"/>
        <end position="329"/>
    </location>
</feature>
<dbReference type="InterPro" id="IPR008266">
    <property type="entry name" value="Tyr_kinase_AS"/>
</dbReference>
<dbReference type="EC" id="2.7.10.1" evidence="2"/>
<dbReference type="Gene3D" id="3.30.200.20">
    <property type="entry name" value="Phosphorylase Kinase, domain 1"/>
    <property type="match status" value="1"/>
</dbReference>
<dbReference type="PIRSF" id="PIRSF000615">
    <property type="entry name" value="TyrPK_CSF1-R"/>
    <property type="match status" value="1"/>
</dbReference>
<dbReference type="CDD" id="cd00192">
    <property type="entry name" value="PTKc"/>
    <property type="match status" value="1"/>
</dbReference>
<dbReference type="GO" id="GO:0004714">
    <property type="term" value="F:transmembrane receptor protein tyrosine kinase activity"/>
    <property type="evidence" value="ECO:0007669"/>
    <property type="project" value="UniProtKB-EC"/>
</dbReference>
<proteinExistence type="evidence at transcript level"/>
<dbReference type="SUPFAM" id="SSF56112">
    <property type="entry name" value="Protein kinase-like (PK-like)"/>
    <property type="match status" value="1"/>
</dbReference>
<evidence type="ECO:0000256" key="13">
    <source>
        <dbReference type="ARBA" id="ARBA00051243"/>
    </source>
</evidence>
<dbReference type="InterPro" id="IPR011009">
    <property type="entry name" value="Kinase-like_dom_sf"/>
</dbReference>
<evidence type="ECO:0000256" key="15">
    <source>
        <dbReference type="PIRSR" id="PIRSR000615-2"/>
    </source>
</evidence>
<keyword evidence="11" id="KW-0829">Tyrosine-protein kinase</keyword>
<evidence type="ECO:0000256" key="1">
    <source>
        <dbReference type="ARBA" id="ARBA00004479"/>
    </source>
</evidence>
<dbReference type="AlphaFoldDB" id="A0A1C9KCW5"/>
<keyword evidence="16" id="KW-0479">Metal-binding</keyword>
<dbReference type="Pfam" id="PF07714">
    <property type="entry name" value="PK_Tyr_Ser-Thr"/>
    <property type="match status" value="1"/>
</dbReference>
<feature type="binding site" evidence="16">
    <location>
        <position position="159"/>
    </location>
    <ligand>
        <name>Mg(2+)</name>
        <dbReference type="ChEBI" id="CHEBI:18420"/>
    </ligand>
</feature>
<evidence type="ECO:0000256" key="4">
    <source>
        <dbReference type="ARBA" id="ARBA00022692"/>
    </source>
</evidence>
<dbReference type="GO" id="GO:0046872">
    <property type="term" value="F:metal ion binding"/>
    <property type="evidence" value="ECO:0007669"/>
    <property type="project" value="UniProtKB-KW"/>
</dbReference>
<keyword evidence="10" id="KW-0472">Membrane</keyword>
<keyword evidence="20" id="KW-0675">Receptor</keyword>
<dbReference type="GO" id="GO:0016020">
    <property type="term" value="C:membrane"/>
    <property type="evidence" value="ECO:0007669"/>
    <property type="project" value="UniProtKB-SubCell"/>
</dbReference>
<dbReference type="InterPro" id="IPR017441">
    <property type="entry name" value="Protein_kinase_ATP_BS"/>
</dbReference>
<dbReference type="PROSITE" id="PS50011">
    <property type="entry name" value="PROTEIN_KINASE_DOM"/>
    <property type="match status" value="1"/>
</dbReference>
<dbReference type="PROSITE" id="PS00109">
    <property type="entry name" value="PROTEIN_KINASE_TYR"/>
    <property type="match status" value="1"/>
</dbReference>
<keyword evidence="8 15" id="KW-0067">ATP-binding</keyword>
<dbReference type="PANTHER" id="PTHR24416">
    <property type="entry name" value="TYROSINE-PROTEIN KINASE RECEPTOR"/>
    <property type="match status" value="1"/>
</dbReference>
<evidence type="ECO:0000256" key="10">
    <source>
        <dbReference type="ARBA" id="ARBA00023136"/>
    </source>
</evidence>
<feature type="binding site" evidence="16">
    <location>
        <position position="172"/>
    </location>
    <ligand>
        <name>Mg(2+)</name>
        <dbReference type="ChEBI" id="CHEBI:18420"/>
    </ligand>
</feature>
<comment type="subcellular location">
    <subcellularLocation>
        <location evidence="1">Membrane</location>
        <topology evidence="1">Single-pass type I membrane protein</topology>
    </subcellularLocation>
</comment>
<dbReference type="InterPro" id="IPR001245">
    <property type="entry name" value="Ser-Thr/Tyr_kinase_cat_dom"/>
</dbReference>
<evidence type="ECO:0000259" key="19">
    <source>
        <dbReference type="PROSITE" id="PS50011"/>
    </source>
</evidence>
<keyword evidence="12" id="KW-0325">Glycoprotein</keyword>
<evidence type="ECO:0000256" key="3">
    <source>
        <dbReference type="ARBA" id="ARBA00022679"/>
    </source>
</evidence>
<comment type="catalytic activity">
    <reaction evidence="13">
        <text>L-tyrosyl-[protein] + ATP = O-phospho-L-tyrosyl-[protein] + ADP + H(+)</text>
        <dbReference type="Rhea" id="RHEA:10596"/>
        <dbReference type="Rhea" id="RHEA-COMP:10136"/>
        <dbReference type="Rhea" id="RHEA-COMP:20101"/>
        <dbReference type="ChEBI" id="CHEBI:15378"/>
        <dbReference type="ChEBI" id="CHEBI:30616"/>
        <dbReference type="ChEBI" id="CHEBI:46858"/>
        <dbReference type="ChEBI" id="CHEBI:61978"/>
        <dbReference type="ChEBI" id="CHEBI:456216"/>
        <dbReference type="EC" id="2.7.10.1"/>
    </reaction>
</comment>
<keyword evidence="9" id="KW-1133">Transmembrane helix</keyword>
<accession>A0A1C9KCW5</accession>
<evidence type="ECO:0000256" key="9">
    <source>
        <dbReference type="ARBA" id="ARBA00022989"/>
    </source>
</evidence>
<evidence type="ECO:0000256" key="12">
    <source>
        <dbReference type="ARBA" id="ARBA00023180"/>
    </source>
</evidence>
<feature type="compositionally biased region" description="Polar residues" evidence="18">
    <location>
        <begin position="317"/>
        <end position="329"/>
    </location>
</feature>
<dbReference type="PROSITE" id="PS00107">
    <property type="entry name" value="PROTEIN_KINASE_ATP"/>
    <property type="match status" value="1"/>
</dbReference>
<dbReference type="SMART" id="SM00219">
    <property type="entry name" value="TyrKc"/>
    <property type="match status" value="1"/>
</dbReference>
<name>A0A1C9KCW5_NEMVE</name>
<dbReference type="GO" id="GO:0005524">
    <property type="term" value="F:ATP binding"/>
    <property type="evidence" value="ECO:0007669"/>
    <property type="project" value="UniProtKB-UniRule"/>
</dbReference>
<keyword evidence="6 15" id="KW-0547">Nucleotide-binding</keyword>
<evidence type="ECO:0000256" key="2">
    <source>
        <dbReference type="ARBA" id="ARBA00011902"/>
    </source>
</evidence>
<keyword evidence="16" id="KW-0460">Magnesium</keyword>
<keyword evidence="5" id="KW-0732">Signal</keyword>
<dbReference type="InterPro" id="IPR020635">
    <property type="entry name" value="Tyr_kinase_cat_dom"/>
</dbReference>
<feature type="binding site" evidence="15 17">
    <location>
        <position position="48"/>
    </location>
    <ligand>
        <name>ATP</name>
        <dbReference type="ChEBI" id="CHEBI:30616"/>
    </ligand>
</feature>
<evidence type="ECO:0000256" key="7">
    <source>
        <dbReference type="ARBA" id="ARBA00022777"/>
    </source>
</evidence>
<evidence type="ECO:0000256" key="11">
    <source>
        <dbReference type="ARBA" id="ARBA00023137"/>
    </source>
</evidence>
<evidence type="ECO:0000256" key="6">
    <source>
        <dbReference type="ARBA" id="ARBA00022741"/>
    </source>
</evidence>
<evidence type="ECO:0000256" key="14">
    <source>
        <dbReference type="PIRSR" id="PIRSR000615-1"/>
    </source>
</evidence>
<protein>
    <recommendedName>
        <fullName evidence="2">receptor protein-tyrosine kinase</fullName>
        <ecNumber evidence="2">2.7.10.1</ecNumber>
    </recommendedName>
</protein>
<organism evidence="20">
    <name type="scientific">Nematostella vectensis</name>
    <name type="common">Starlet sea anemone</name>
    <dbReference type="NCBI Taxonomy" id="45351"/>
    <lineage>
        <taxon>Eukaryota</taxon>
        <taxon>Metazoa</taxon>
        <taxon>Cnidaria</taxon>
        <taxon>Anthozoa</taxon>
        <taxon>Hexacorallia</taxon>
        <taxon>Actiniaria</taxon>
        <taxon>Edwardsiidae</taxon>
        <taxon>Nematostella</taxon>
    </lineage>
</organism>
<keyword evidence="3" id="KW-0808">Transferase</keyword>
<evidence type="ECO:0000256" key="18">
    <source>
        <dbReference type="SAM" id="MobiDB-lite"/>
    </source>
</evidence>
<dbReference type="EMBL" id="KU746949">
    <property type="protein sequence ID" value="AOP32004.1"/>
    <property type="molecule type" value="mRNA"/>
</dbReference>
<evidence type="ECO:0000256" key="16">
    <source>
        <dbReference type="PIRSR" id="PIRSR000615-3"/>
    </source>
</evidence>
<keyword evidence="7 20" id="KW-0418">Kinase</keyword>
<feature type="binding site" evidence="15">
    <location>
        <begin position="24"/>
        <end position="31"/>
    </location>
    <ligand>
        <name>ATP</name>
        <dbReference type="ChEBI" id="CHEBI:30616"/>
    </ligand>
</feature>
<dbReference type="PANTHER" id="PTHR24416:SF617">
    <property type="entry name" value="RET ONCOGENE, ISOFORM A"/>
    <property type="match status" value="1"/>
</dbReference>
<feature type="domain" description="Protein kinase" evidence="19">
    <location>
        <begin position="17"/>
        <end position="289"/>
    </location>
</feature>
<dbReference type="FunFam" id="1.10.510.10:FF:000190">
    <property type="entry name" value="Proto-oncogene tyrosine-protein kinase receptor Ret"/>
    <property type="match status" value="1"/>
</dbReference>
<evidence type="ECO:0000256" key="8">
    <source>
        <dbReference type="ARBA" id="ARBA00022840"/>
    </source>
</evidence>
<reference evidence="20" key="1">
    <citation type="submission" date="2016-02" db="EMBL/GenBank/DDBJ databases">
        <title>Erk-MAPK signaling is required for endodermal and ectodermal patterning prior to the onset of gastrulation in the sea anemone Nematostella vectensis.</title>
        <authorList>
            <person name="Johnston H."/>
            <person name="Amiel A.R."/>
            <person name="Chock T."/>
            <person name="Dahlin P."/>
            <person name="Steinworth B."/>
            <person name="Iglesias M."/>
            <person name="Layden M."/>
            <person name="Rottinger E."/>
            <person name="Martindale M.Q."/>
        </authorList>
    </citation>
    <scope>NUCLEOTIDE SEQUENCE</scope>
</reference>
<dbReference type="Gene3D" id="1.10.510.10">
    <property type="entry name" value="Transferase(Phosphotransferase) domain 1"/>
    <property type="match status" value="1"/>
</dbReference>
<evidence type="ECO:0000256" key="5">
    <source>
        <dbReference type="ARBA" id="ARBA00022729"/>
    </source>
</evidence>
<evidence type="ECO:0000313" key="20">
    <source>
        <dbReference type="EMBL" id="AOP32004.1"/>
    </source>
</evidence>
<dbReference type="InterPro" id="IPR000719">
    <property type="entry name" value="Prot_kinase_dom"/>
</dbReference>
<dbReference type="PRINTS" id="PR00109">
    <property type="entry name" value="TYRKINASE"/>
</dbReference>
<feature type="active site" description="Proton acceptor" evidence="14">
    <location>
        <position position="154"/>
    </location>
</feature>
<keyword evidence="4" id="KW-0812">Transmembrane</keyword>